<dbReference type="GO" id="GO:0004777">
    <property type="term" value="F:succinate-semialdehyde dehydrogenase (NAD+) activity"/>
    <property type="evidence" value="ECO:0007669"/>
    <property type="project" value="TreeGrafter"/>
</dbReference>
<evidence type="ECO:0000313" key="6">
    <source>
        <dbReference type="Proteomes" id="UP001147695"/>
    </source>
</evidence>
<feature type="active site" evidence="2">
    <location>
        <position position="261"/>
    </location>
</feature>
<dbReference type="InterPro" id="IPR016162">
    <property type="entry name" value="Ald_DH_N"/>
</dbReference>
<dbReference type="InterPro" id="IPR016163">
    <property type="entry name" value="Ald_DH_C"/>
</dbReference>
<evidence type="ECO:0000256" key="2">
    <source>
        <dbReference type="PROSITE-ProRule" id="PRU10007"/>
    </source>
</evidence>
<dbReference type="CDD" id="cd07105">
    <property type="entry name" value="ALDH_SaliADH"/>
    <property type="match status" value="1"/>
</dbReference>
<accession>A0A9W9QUG9</accession>
<dbReference type="EMBL" id="JAPZBQ010000002">
    <property type="protein sequence ID" value="KAJ5345885.1"/>
    <property type="molecule type" value="Genomic_DNA"/>
</dbReference>
<dbReference type="InterPro" id="IPR050740">
    <property type="entry name" value="Aldehyde_DH_Superfamily"/>
</dbReference>
<feature type="domain" description="Aldehyde dehydrogenase" evidence="4">
    <location>
        <begin position="28"/>
        <end position="480"/>
    </location>
</feature>
<dbReference type="Proteomes" id="UP001147695">
    <property type="component" value="Unassembled WGS sequence"/>
</dbReference>
<dbReference type="Gene3D" id="3.40.605.10">
    <property type="entry name" value="Aldehyde Dehydrogenase, Chain A, domain 1"/>
    <property type="match status" value="1"/>
</dbReference>
<dbReference type="InterPro" id="IPR016160">
    <property type="entry name" value="Ald_DH_CS_CYS"/>
</dbReference>
<dbReference type="InterPro" id="IPR016161">
    <property type="entry name" value="Ald_DH/histidinol_DH"/>
</dbReference>
<keyword evidence="1 3" id="KW-0560">Oxidoreductase</keyword>
<dbReference type="PANTHER" id="PTHR43353">
    <property type="entry name" value="SUCCINATE-SEMIALDEHYDE DEHYDROGENASE, MITOCHONDRIAL"/>
    <property type="match status" value="1"/>
</dbReference>
<gene>
    <name evidence="5" type="ORF">N7452_003889</name>
</gene>
<dbReference type="FunFam" id="3.40.309.10:FF:000010">
    <property type="entry name" value="Gamma-aminobutyraldehyde dehydrogenase"/>
    <property type="match status" value="1"/>
</dbReference>
<reference evidence="5" key="1">
    <citation type="submission" date="2022-12" db="EMBL/GenBank/DDBJ databases">
        <authorList>
            <person name="Petersen C."/>
        </authorList>
    </citation>
    <scope>NUCLEOTIDE SEQUENCE</scope>
    <source>
        <strain evidence="5">IBT 35673</strain>
    </source>
</reference>
<evidence type="ECO:0000313" key="5">
    <source>
        <dbReference type="EMBL" id="KAJ5345885.1"/>
    </source>
</evidence>
<evidence type="ECO:0000256" key="1">
    <source>
        <dbReference type="ARBA" id="ARBA00023002"/>
    </source>
</evidence>
<dbReference type="InterPro" id="IPR015590">
    <property type="entry name" value="Aldehyde_DH_dom"/>
</dbReference>
<dbReference type="PROSITE" id="PS00687">
    <property type="entry name" value="ALDEHYDE_DEHYDR_GLU"/>
    <property type="match status" value="1"/>
</dbReference>
<protein>
    <recommendedName>
        <fullName evidence="4">Aldehyde dehydrogenase domain-containing protein</fullName>
    </recommendedName>
</protein>
<name>A0A9W9QUG9_PENBR</name>
<dbReference type="GO" id="GO:0009450">
    <property type="term" value="P:gamma-aminobutyric acid catabolic process"/>
    <property type="evidence" value="ECO:0007669"/>
    <property type="project" value="TreeGrafter"/>
</dbReference>
<dbReference type="InterPro" id="IPR029510">
    <property type="entry name" value="Ald_DH_CS_GLU"/>
</dbReference>
<comment type="caution">
    <text evidence="5">The sequence shown here is derived from an EMBL/GenBank/DDBJ whole genome shotgun (WGS) entry which is preliminary data.</text>
</comment>
<evidence type="ECO:0000259" key="4">
    <source>
        <dbReference type="Pfam" id="PF00171"/>
    </source>
</evidence>
<reference evidence="5" key="2">
    <citation type="journal article" date="2023" name="IMA Fungus">
        <title>Comparative genomic study of the Penicillium genus elucidates a diverse pangenome and 15 lateral gene transfer events.</title>
        <authorList>
            <person name="Petersen C."/>
            <person name="Sorensen T."/>
            <person name="Nielsen M.R."/>
            <person name="Sondergaard T.E."/>
            <person name="Sorensen J.L."/>
            <person name="Fitzpatrick D.A."/>
            <person name="Frisvad J.C."/>
            <person name="Nielsen K.L."/>
        </authorList>
    </citation>
    <scope>NUCLEOTIDE SEQUENCE</scope>
    <source>
        <strain evidence="5">IBT 35673</strain>
    </source>
</reference>
<organism evidence="5 6">
    <name type="scientific">Penicillium brevicompactum</name>
    <dbReference type="NCBI Taxonomy" id="5074"/>
    <lineage>
        <taxon>Eukaryota</taxon>
        <taxon>Fungi</taxon>
        <taxon>Dikarya</taxon>
        <taxon>Ascomycota</taxon>
        <taxon>Pezizomycotina</taxon>
        <taxon>Eurotiomycetes</taxon>
        <taxon>Eurotiomycetidae</taxon>
        <taxon>Eurotiales</taxon>
        <taxon>Aspergillaceae</taxon>
        <taxon>Penicillium</taxon>
    </lineage>
</organism>
<comment type="similarity">
    <text evidence="3">Belongs to the aldehyde dehydrogenase family.</text>
</comment>
<dbReference type="PROSITE" id="PS00070">
    <property type="entry name" value="ALDEHYDE_DEHYDR_CYS"/>
    <property type="match status" value="1"/>
</dbReference>
<sequence>MTTSTLSEAVAPGSTVPLIIGNKDVTTSKTFDVNNPGKGCVEHQCSAAVVEDATLAIQSAEAAFPAWSSTKPATRRDILLKTADIFLARKDEFVGYMCEETGSQAEFAEFILMLGVNLLKDVAGKVSGIEATSPTLVQEGTGALVYKQPYGVVLGIAPWNAPYILGTRAVALPLAAGNTTILKGSELSPKCFWAIGDAFRQAGLPDGCLNVIYSQPSDAPEVTTALIAHPAVRKLSFTGSTIIGRKVALIAAQHIKPVILELGGKAPTVVLDDADIEKAALGATLGSFIHTGQVCMCTERIIVHRNIADKFRDALKATINNVLGGPSTQLVAINPAAISKNKELVQDAISKGGKVLIGDLDMQATSDTRMGAVVVENVTEDMDIYKTESFGPTASLFVVDSDEEAIKLANDTEYGLSASVYTESLARGLNVAKKIDSGAVHINSMTVHDEAALPHGGVKSSGYGRFGTNMLDEFLWTKSVTWVE</sequence>
<dbReference type="AlphaFoldDB" id="A0A9W9QUG9"/>
<evidence type="ECO:0000256" key="3">
    <source>
        <dbReference type="RuleBase" id="RU003345"/>
    </source>
</evidence>
<dbReference type="Gene3D" id="3.40.309.10">
    <property type="entry name" value="Aldehyde Dehydrogenase, Chain A, domain 2"/>
    <property type="match status" value="1"/>
</dbReference>
<dbReference type="SUPFAM" id="SSF53720">
    <property type="entry name" value="ALDH-like"/>
    <property type="match status" value="1"/>
</dbReference>
<dbReference type="PANTHER" id="PTHR43353:SF6">
    <property type="entry name" value="CYTOPLASMIC ALDEHYDE DEHYDROGENASE (EUROFUNG)"/>
    <property type="match status" value="1"/>
</dbReference>
<dbReference type="Pfam" id="PF00171">
    <property type="entry name" value="Aldedh"/>
    <property type="match status" value="1"/>
</dbReference>
<proteinExistence type="inferred from homology"/>